<keyword evidence="1" id="KW-0732">Signal</keyword>
<protein>
    <submittedName>
        <fullName evidence="2">PPC domain-containing protein</fullName>
    </submittedName>
</protein>
<keyword evidence="3" id="KW-1185">Reference proteome</keyword>
<dbReference type="Gene3D" id="2.60.120.380">
    <property type="match status" value="2"/>
</dbReference>
<feature type="chain" id="PRO_5039932176" evidence="1">
    <location>
        <begin position="26"/>
        <end position="378"/>
    </location>
</feature>
<reference evidence="2" key="1">
    <citation type="submission" date="2022-09" db="EMBL/GenBank/DDBJ databases">
        <title>Culturomic study of gut microbiota in children with autism spectrum disorder.</title>
        <authorList>
            <person name="Efimov B.A."/>
            <person name="Chaplin A.V."/>
            <person name="Sokolova S.R."/>
            <person name="Pikina A.P."/>
            <person name="Korzhanova M."/>
            <person name="Belova V."/>
            <person name="Korostin D."/>
        </authorList>
    </citation>
    <scope>NUCLEOTIDE SEQUENCE</scope>
    <source>
        <strain evidence="2">ASD5510</strain>
    </source>
</reference>
<sequence length="378" mass="42684">MKTKITALITGLMLFAAMIPSAAMAAESSGKYVEMIPTKIYQGKEHVPKISGTISDSDPILFDGYRGKIYQVPFTESGLIDVKIGNVRGTGSLNVAYGKKENLSDKWEEQLKIENGLRHNLQLSSAKAGEQLYIAICSKAPSFQVSFDLEARLYPAADRTIRLNTTEYLGVTPIAKSQTYRFTAKETGYIKVNYYTGEEDATFALLDNNKKQISKNIARSYDGGLPLYFGVKKGTTYYLRLKNVQDQSGTGPYRLYLRNTKIKEKSGATKKKSVSIKRNKKIKGYVLSGKKGHDWYKVKVKKSGKVKFYLKNYMSGQCYIDLYNKKGKKVKSLRQKTVDADGYIESKTKYGRLSKGTYYIKIYTKDKRESGAYTLKWK</sequence>
<accession>A0A9J6QZ55</accession>
<feature type="signal peptide" evidence="1">
    <location>
        <begin position="1"/>
        <end position="25"/>
    </location>
</feature>
<dbReference type="Proteomes" id="UP001065549">
    <property type="component" value="Unassembled WGS sequence"/>
</dbReference>
<evidence type="ECO:0000256" key="1">
    <source>
        <dbReference type="SAM" id="SignalP"/>
    </source>
</evidence>
<evidence type="ECO:0000313" key="2">
    <source>
        <dbReference type="EMBL" id="MCU7380793.1"/>
    </source>
</evidence>
<dbReference type="AlphaFoldDB" id="A0A9J6QZ55"/>
<proteinExistence type="predicted"/>
<dbReference type="SUPFAM" id="SSF89260">
    <property type="entry name" value="Collagen-binding domain"/>
    <property type="match status" value="1"/>
</dbReference>
<dbReference type="EMBL" id="JAOSHN010000014">
    <property type="protein sequence ID" value="MCU7380793.1"/>
    <property type="molecule type" value="Genomic_DNA"/>
</dbReference>
<dbReference type="RefSeq" id="WP_253021241.1">
    <property type="nucleotide sequence ID" value="NZ_JAOSHN010000014.1"/>
</dbReference>
<comment type="caution">
    <text evidence="2">The sequence shown here is derived from an EMBL/GenBank/DDBJ whole genome shotgun (WGS) entry which is preliminary data.</text>
</comment>
<gene>
    <name evidence="2" type="ORF">OBO34_20985</name>
</gene>
<name>A0A9J6QZ55_9FIRM</name>
<evidence type="ECO:0000313" key="3">
    <source>
        <dbReference type="Proteomes" id="UP001065549"/>
    </source>
</evidence>
<organism evidence="2 3">
    <name type="scientific">Hominibacterium faecale</name>
    <dbReference type="NCBI Taxonomy" id="2839743"/>
    <lineage>
        <taxon>Bacteria</taxon>
        <taxon>Bacillati</taxon>
        <taxon>Bacillota</taxon>
        <taxon>Clostridia</taxon>
        <taxon>Peptostreptococcales</taxon>
        <taxon>Anaerovoracaceae</taxon>
        <taxon>Hominibacterium</taxon>
    </lineage>
</organism>